<evidence type="ECO:0000313" key="3">
    <source>
        <dbReference type="EMBL" id="BBY65552.1"/>
    </source>
</evidence>
<dbReference type="CDD" id="cd01097">
    <property type="entry name" value="Tetrahydromethanopterin_reductase"/>
    <property type="match status" value="1"/>
</dbReference>
<dbReference type="EMBL" id="AP022596">
    <property type="protein sequence ID" value="BBY65552.1"/>
    <property type="molecule type" value="Genomic_DNA"/>
</dbReference>
<dbReference type="SUPFAM" id="SSF51679">
    <property type="entry name" value="Bacterial luciferase-like"/>
    <property type="match status" value="1"/>
</dbReference>
<dbReference type="InterPro" id="IPR036661">
    <property type="entry name" value="Luciferase-like_sf"/>
</dbReference>
<dbReference type="Pfam" id="PF00296">
    <property type="entry name" value="Bac_luciferase"/>
    <property type="match status" value="1"/>
</dbReference>
<dbReference type="RefSeq" id="WP_163749619.1">
    <property type="nucleotide sequence ID" value="NZ_AP022596.1"/>
</dbReference>
<feature type="domain" description="Luciferase-like" evidence="2">
    <location>
        <begin position="29"/>
        <end position="247"/>
    </location>
</feature>
<dbReference type="PANTHER" id="PTHR43244:SF1">
    <property type="entry name" value="5,10-METHYLENETETRAHYDROMETHANOPTERIN REDUCTASE"/>
    <property type="match status" value="1"/>
</dbReference>
<name>A0A7I7T8F1_9MYCO</name>
<evidence type="ECO:0000256" key="1">
    <source>
        <dbReference type="ARBA" id="ARBA00023002"/>
    </source>
</evidence>
<keyword evidence="4" id="KW-1185">Reference proteome</keyword>
<evidence type="ECO:0000259" key="2">
    <source>
        <dbReference type="Pfam" id="PF00296"/>
    </source>
</evidence>
<protein>
    <submittedName>
        <fullName evidence="3">Oxidoreductase</fullName>
    </submittedName>
</protein>
<dbReference type="Proteomes" id="UP000467148">
    <property type="component" value="Chromosome"/>
</dbReference>
<proteinExistence type="predicted"/>
<keyword evidence="1" id="KW-0560">Oxidoreductase</keyword>
<gene>
    <name evidence="3" type="ORF">MHEL_37950</name>
</gene>
<dbReference type="PANTHER" id="PTHR43244">
    <property type="match status" value="1"/>
</dbReference>
<dbReference type="Gene3D" id="3.20.20.30">
    <property type="entry name" value="Luciferase-like domain"/>
    <property type="match status" value="1"/>
</dbReference>
<dbReference type="GO" id="GO:0016705">
    <property type="term" value="F:oxidoreductase activity, acting on paired donors, with incorporation or reduction of molecular oxygen"/>
    <property type="evidence" value="ECO:0007669"/>
    <property type="project" value="InterPro"/>
</dbReference>
<accession>A0A7I7T8F1</accession>
<dbReference type="KEGG" id="mhev:MHEL_37950"/>
<evidence type="ECO:0000313" key="4">
    <source>
        <dbReference type="Proteomes" id="UP000467148"/>
    </source>
</evidence>
<sequence length="306" mass="32267">MTAPEAQVDPAGLAIASPRVGCVFRPQYPPEDLVAAARAADAAGLDEIWLWEDCFASGGISAAAIALANSSRLSVGVGVLPAPMRNVALTAMEIATLERTYPGRVRIGLGHGVQDWMTQIGAKVASPMTYLREYFGCLTALLRGETVNYTGRYVSLSNVCLEWPPSPDIEVLVGATGAKTLQLSGELASGTVISSGTSPDALRQSLRHVEAGRQLRPVREPHSVVVYIVCTTGPDAKADALAEVKHWEFDPTLDITAHGTAAEIAHAARRWVDAGADTIVLQPTAGADIEAFATFVGSDVQPLLAR</sequence>
<dbReference type="InterPro" id="IPR050564">
    <property type="entry name" value="F420-G6PD/mer"/>
</dbReference>
<reference evidence="3 4" key="1">
    <citation type="journal article" date="2019" name="Emerg. Microbes Infect.">
        <title>Comprehensive subspecies identification of 175 nontuberculous mycobacteria species based on 7547 genomic profiles.</title>
        <authorList>
            <person name="Matsumoto Y."/>
            <person name="Kinjo T."/>
            <person name="Motooka D."/>
            <person name="Nabeya D."/>
            <person name="Jung N."/>
            <person name="Uechi K."/>
            <person name="Horii T."/>
            <person name="Iida T."/>
            <person name="Fujita J."/>
            <person name="Nakamura S."/>
        </authorList>
    </citation>
    <scope>NUCLEOTIDE SEQUENCE [LARGE SCALE GENOMIC DNA]</scope>
    <source>
        <strain evidence="3 4">JCM 30396</strain>
    </source>
</reference>
<dbReference type="InterPro" id="IPR011251">
    <property type="entry name" value="Luciferase-like_dom"/>
</dbReference>
<dbReference type="AlphaFoldDB" id="A0A7I7T8F1"/>
<organism evidence="3 4">
    <name type="scientific">Mycolicibacterium helvum</name>
    <dbReference type="NCBI Taxonomy" id="1534349"/>
    <lineage>
        <taxon>Bacteria</taxon>
        <taxon>Bacillati</taxon>
        <taxon>Actinomycetota</taxon>
        <taxon>Actinomycetes</taxon>
        <taxon>Mycobacteriales</taxon>
        <taxon>Mycobacteriaceae</taxon>
        <taxon>Mycolicibacterium</taxon>
    </lineage>
</organism>